<keyword evidence="3" id="KW-0012">Acyltransferase</keyword>
<comment type="similarity">
    <text evidence="1">Belongs to the antibiotic N-acetyltransferase family.</text>
</comment>
<dbReference type="GO" id="GO:0046677">
    <property type="term" value="P:response to antibiotic"/>
    <property type="evidence" value="ECO:0007669"/>
    <property type="project" value="InterPro"/>
</dbReference>
<dbReference type="GO" id="GO:0008080">
    <property type="term" value="F:N-acetyltransferase activity"/>
    <property type="evidence" value="ECO:0007669"/>
    <property type="project" value="InterPro"/>
</dbReference>
<reference evidence="4 5" key="1">
    <citation type="journal article" date="2015" name="BMC Genomics">
        <title>Gene expression during zombie ant biting behavior reflects the complexity underlying fungal parasitic behavioral manipulation.</title>
        <authorList>
            <person name="de Bekker C."/>
            <person name="Ohm R.A."/>
            <person name="Loreto R.G."/>
            <person name="Sebastian A."/>
            <person name="Albert I."/>
            <person name="Merrow M."/>
            <person name="Brachmann A."/>
            <person name="Hughes D.P."/>
        </authorList>
    </citation>
    <scope>NUCLEOTIDE SEQUENCE [LARGE SCALE GENOMIC DNA]</scope>
    <source>
        <strain evidence="4 5">SC16a</strain>
    </source>
</reference>
<gene>
    <name evidence="4" type="ORF">XA68_15689</name>
</gene>
<dbReference type="InterPro" id="IPR028345">
    <property type="entry name" value="Antibiotic_NAT-like"/>
</dbReference>
<protein>
    <recommendedName>
        <fullName evidence="6">Aminoglycoside N(3)-acetyltransferase</fullName>
    </recommendedName>
</protein>
<dbReference type="EMBL" id="LAZP02000478">
    <property type="protein sequence ID" value="PFH56969.1"/>
    <property type="molecule type" value="Genomic_DNA"/>
</dbReference>
<evidence type="ECO:0008006" key="6">
    <source>
        <dbReference type="Google" id="ProtNLM"/>
    </source>
</evidence>
<dbReference type="Proteomes" id="UP000037136">
    <property type="component" value="Unassembled WGS sequence"/>
</dbReference>
<accession>A0A2A9P698</accession>
<evidence type="ECO:0000313" key="5">
    <source>
        <dbReference type="Proteomes" id="UP000037136"/>
    </source>
</evidence>
<proteinExistence type="inferred from homology"/>
<dbReference type="AlphaFoldDB" id="A0A2A9P698"/>
<evidence type="ECO:0000256" key="1">
    <source>
        <dbReference type="ARBA" id="ARBA00006383"/>
    </source>
</evidence>
<dbReference type="Pfam" id="PF02522">
    <property type="entry name" value="Antibiotic_NAT"/>
    <property type="match status" value="1"/>
</dbReference>
<comment type="caution">
    <text evidence="4">The sequence shown here is derived from an EMBL/GenBank/DDBJ whole genome shotgun (WGS) entry which is preliminary data.</text>
</comment>
<dbReference type="PANTHER" id="PTHR11104">
    <property type="entry name" value="AMINOGLYCOSIDE N3-ACETYLTRANSFERASE"/>
    <property type="match status" value="1"/>
</dbReference>
<evidence type="ECO:0000256" key="2">
    <source>
        <dbReference type="ARBA" id="ARBA00022679"/>
    </source>
</evidence>
<sequence length="217" mass="23060">MVKVPVSRPQAPLCTLPSLARDLGRLGIKEGDVVLVHSSLSSMGWVNGGAESVVTALLDVLGDGGTLVVPAFSCGNSDPSTWKCAPVSLDVPEAWWQSIRDTMPPYNPHTTPTLAVGVIAETVRTWPGALRSAHPQTSLAAIGPKAASITSHHSLDCCFGEQSPSAVLEKLQARVLLLGVGYHRCTSFHLAKARLSSPRCQNSFRRVDKWDSGVDDG</sequence>
<evidence type="ECO:0000256" key="3">
    <source>
        <dbReference type="ARBA" id="ARBA00023315"/>
    </source>
</evidence>
<dbReference type="InterPro" id="IPR003679">
    <property type="entry name" value="Amioglycoside_AcTrfase"/>
</dbReference>
<keyword evidence="5" id="KW-1185">Reference proteome</keyword>
<keyword evidence="2" id="KW-0808">Transferase</keyword>
<organism evidence="4 5">
    <name type="scientific">Ophiocordyceps unilateralis</name>
    <name type="common">Zombie-ant fungus</name>
    <name type="synonym">Torrubia unilateralis</name>
    <dbReference type="NCBI Taxonomy" id="268505"/>
    <lineage>
        <taxon>Eukaryota</taxon>
        <taxon>Fungi</taxon>
        <taxon>Dikarya</taxon>
        <taxon>Ascomycota</taxon>
        <taxon>Pezizomycotina</taxon>
        <taxon>Sordariomycetes</taxon>
        <taxon>Hypocreomycetidae</taxon>
        <taxon>Hypocreales</taxon>
        <taxon>Ophiocordycipitaceae</taxon>
        <taxon>Ophiocordyceps</taxon>
    </lineage>
</organism>
<reference evidence="4 5" key="2">
    <citation type="journal article" date="2017" name="Sci. Rep.">
        <title>Ant-infecting Ophiocordyceps genomes reveal a high diversity of potential behavioral manipulation genes and a possible major role for enterotoxins.</title>
        <authorList>
            <person name="de Bekker C."/>
            <person name="Ohm R.A."/>
            <person name="Evans H.C."/>
            <person name="Brachmann A."/>
            <person name="Hughes D.P."/>
        </authorList>
    </citation>
    <scope>NUCLEOTIDE SEQUENCE [LARGE SCALE GENOMIC DNA]</scope>
    <source>
        <strain evidence="4 5">SC16a</strain>
    </source>
</reference>
<dbReference type="SUPFAM" id="SSF110710">
    <property type="entry name" value="TTHA0583/YokD-like"/>
    <property type="match status" value="1"/>
</dbReference>
<evidence type="ECO:0000313" key="4">
    <source>
        <dbReference type="EMBL" id="PFH56969.1"/>
    </source>
</evidence>
<dbReference type="PANTHER" id="PTHR11104:SF0">
    <property type="entry name" value="SPBETA PROPHAGE-DERIVED AMINOGLYCOSIDE N(3')-ACETYLTRANSFERASE-LIKE PROTEIN YOKD"/>
    <property type="match status" value="1"/>
</dbReference>
<name>A0A2A9P698_OPHUN</name>
<dbReference type="OrthoDB" id="9987540at2759"/>